<proteinExistence type="predicted"/>
<dbReference type="Proteomes" id="UP000645257">
    <property type="component" value="Unassembled WGS sequence"/>
</dbReference>
<evidence type="ECO:0000256" key="1">
    <source>
        <dbReference type="SAM" id="MobiDB-lite"/>
    </source>
</evidence>
<comment type="caution">
    <text evidence="2">The sequence shown here is derived from an EMBL/GenBank/DDBJ whole genome shotgun (WGS) entry which is preliminary data.</text>
</comment>
<dbReference type="RefSeq" id="WP_189535088.1">
    <property type="nucleotide sequence ID" value="NZ_BMYX01000016.1"/>
</dbReference>
<organism evidence="2 3">
    <name type="scientific">Paludibacterium paludis</name>
    <dbReference type="NCBI Taxonomy" id="1225769"/>
    <lineage>
        <taxon>Bacteria</taxon>
        <taxon>Pseudomonadati</taxon>
        <taxon>Pseudomonadota</taxon>
        <taxon>Betaproteobacteria</taxon>
        <taxon>Neisseriales</taxon>
        <taxon>Chromobacteriaceae</taxon>
        <taxon>Paludibacterium</taxon>
    </lineage>
</organism>
<sequence length="253" mass="27443">MRIYAPPSIVTNGARREPSDGFTVTPSHVRPTPAPAIQLASRIGAQAVKVSELAAAFEARASGPVTPPRQKTAADDTKRTGLEMLADTLAAVWRQTGRPLPEILRAGKPRQALCGALNGSDATIEALFNRPAEPSDLAPAERPIRRVLAMAAAAHREAMAALCAMDASLWAFQDFSFMRLYRQYIGLGLQQRDAASLLPEEKTAIETLKLCAGPLTDALYRSIRSEFLTAVKRDMPAGRTRDFVLHQLDKDLA</sequence>
<dbReference type="AlphaFoldDB" id="A0A918P5D0"/>
<accession>A0A918P5D0</accession>
<evidence type="ECO:0000313" key="3">
    <source>
        <dbReference type="Proteomes" id="UP000645257"/>
    </source>
</evidence>
<dbReference type="EMBL" id="BMYX01000016">
    <property type="protein sequence ID" value="GGY21522.1"/>
    <property type="molecule type" value="Genomic_DNA"/>
</dbReference>
<feature type="region of interest" description="Disordered" evidence="1">
    <location>
        <begin position="1"/>
        <end position="27"/>
    </location>
</feature>
<reference evidence="2" key="2">
    <citation type="submission" date="2020-09" db="EMBL/GenBank/DDBJ databases">
        <authorList>
            <person name="Sun Q."/>
            <person name="Kim S."/>
        </authorList>
    </citation>
    <scope>NUCLEOTIDE SEQUENCE</scope>
    <source>
        <strain evidence="2">KCTC 32182</strain>
    </source>
</reference>
<keyword evidence="3" id="KW-1185">Reference proteome</keyword>
<name>A0A918P5D0_9NEIS</name>
<reference evidence="2" key="1">
    <citation type="journal article" date="2014" name="Int. J. Syst. Evol. Microbiol.">
        <title>Complete genome sequence of Corynebacterium casei LMG S-19264T (=DSM 44701T), isolated from a smear-ripened cheese.</title>
        <authorList>
            <consortium name="US DOE Joint Genome Institute (JGI-PGF)"/>
            <person name="Walter F."/>
            <person name="Albersmeier A."/>
            <person name="Kalinowski J."/>
            <person name="Ruckert C."/>
        </authorList>
    </citation>
    <scope>NUCLEOTIDE SEQUENCE</scope>
    <source>
        <strain evidence="2">KCTC 32182</strain>
    </source>
</reference>
<evidence type="ECO:0000313" key="2">
    <source>
        <dbReference type="EMBL" id="GGY21522.1"/>
    </source>
</evidence>
<protein>
    <submittedName>
        <fullName evidence="2">Uncharacterized protein</fullName>
    </submittedName>
</protein>
<gene>
    <name evidence="2" type="ORF">GCM10011289_26400</name>
</gene>